<dbReference type="Pfam" id="PF00494">
    <property type="entry name" value="SQS_PSY"/>
    <property type="match status" value="1"/>
</dbReference>
<protein>
    <submittedName>
        <fullName evidence="1">Phytoene/squalene synthase family protein</fullName>
    </submittedName>
</protein>
<gene>
    <name evidence="1" type="ORF">OK345_00745</name>
</gene>
<evidence type="ECO:0000313" key="2">
    <source>
        <dbReference type="Proteomes" id="UP001209922"/>
    </source>
</evidence>
<reference evidence="1 2" key="1">
    <citation type="submission" date="2022-10" db="EMBL/GenBank/DDBJ databases">
        <title>Xanthomonas sp. H13-6.</title>
        <authorList>
            <person name="Liu X."/>
            <person name="Deng Z."/>
            <person name="Jiang Y."/>
            <person name="Yu T."/>
            <person name="Ai J."/>
        </authorList>
    </citation>
    <scope>NUCLEOTIDE SEQUENCE [LARGE SCALE GENOMIC DNA]</scope>
    <source>
        <strain evidence="1 2">H13-6</strain>
    </source>
</reference>
<evidence type="ECO:0000313" key="1">
    <source>
        <dbReference type="EMBL" id="MCW4471043.1"/>
    </source>
</evidence>
<accession>A0ABT3JRJ1</accession>
<keyword evidence="2" id="KW-1185">Reference proteome</keyword>
<dbReference type="InterPro" id="IPR002060">
    <property type="entry name" value="Squ/phyt_synthse"/>
</dbReference>
<dbReference type="RefSeq" id="WP_265125317.1">
    <property type="nucleotide sequence ID" value="NZ_JAPCHY010000001.1"/>
</dbReference>
<proteinExistence type="predicted"/>
<dbReference type="Proteomes" id="UP001209922">
    <property type="component" value="Unassembled WGS sequence"/>
</dbReference>
<sequence length="235" mass="26100">MSTSSALDSFLDKWRTRWPEWQVAEPFVPESQRHLTVAWFALLQEFDDILNVAGDPLPADAKLAWWGEELRSWAGRRSRHPLGRVLEPVRAPWAELAATLPDLVEARTVAVDPAGARQALSAYAQAVAAVEAAMFDWHGRGDAASAVLVQTLAQRLEDSGIAAIPRSLAATDPAVAAQDWRRELLANWPARVAGPRPRRIWSALARTRQRALAQGRSLKPTPLRTLWQVWWAGRG</sequence>
<comment type="caution">
    <text evidence="1">The sequence shown here is derived from an EMBL/GenBank/DDBJ whole genome shotgun (WGS) entry which is preliminary data.</text>
</comment>
<name>A0ABT3JRJ1_9XANT</name>
<organism evidence="1 2">
    <name type="scientific">Xanthomonas chitinilytica</name>
    <dbReference type="NCBI Taxonomy" id="2989819"/>
    <lineage>
        <taxon>Bacteria</taxon>
        <taxon>Pseudomonadati</taxon>
        <taxon>Pseudomonadota</taxon>
        <taxon>Gammaproteobacteria</taxon>
        <taxon>Lysobacterales</taxon>
        <taxon>Lysobacteraceae</taxon>
        <taxon>Xanthomonas</taxon>
    </lineage>
</organism>
<dbReference type="EMBL" id="JAPCHY010000001">
    <property type="protein sequence ID" value="MCW4471043.1"/>
    <property type="molecule type" value="Genomic_DNA"/>
</dbReference>